<proteinExistence type="predicted"/>
<reference evidence="1 2" key="1">
    <citation type="journal article" date="2008" name="Virology">
        <title>Characterization of Pseudomonas chlororaphis myovirus 201varphi2-1 via genomic sequencing, mass spectrometry, and electron microscopy.</title>
        <authorList>
            <person name="Thomas J.A."/>
            <person name="Rolando M.R."/>
            <person name="Carroll C.A."/>
            <person name="Shen P.S."/>
            <person name="Belnap D.M."/>
            <person name="Weintraub S.T."/>
            <person name="Serwer P."/>
            <person name="Hardies S.C."/>
        </authorList>
    </citation>
    <scope>NUCLEOTIDE SEQUENCE</scope>
</reference>
<evidence type="ECO:0000313" key="2">
    <source>
        <dbReference type="Proteomes" id="UP000002421"/>
    </source>
</evidence>
<dbReference type="EMBL" id="EU197055">
    <property type="protein sequence ID" value="ABY63148.1"/>
    <property type="molecule type" value="Genomic_DNA"/>
</dbReference>
<organism evidence="1 2">
    <name type="scientific">Pseudomonas phage 201phi2-1</name>
    <name type="common">Pseudomonas chlororaphis phage 201phi2-1</name>
    <dbReference type="NCBI Taxonomy" id="198110"/>
    <lineage>
        <taxon>Viruses</taxon>
        <taxon>Duplodnaviria</taxon>
        <taxon>Heunggongvirae</taxon>
        <taxon>Uroviricota</taxon>
        <taxon>Caudoviricetes</taxon>
        <taxon>Chimalliviridae</taxon>
        <taxon>Serwervirus</taxon>
        <taxon>Serwervirus 201phi21</taxon>
    </lineage>
</organism>
<organismHost>
    <name type="scientific">Pseudomonas chlororaphis</name>
    <dbReference type="NCBI Taxonomy" id="587753"/>
</organismHost>
<protein>
    <submittedName>
        <fullName evidence="1">Uncharacterized protein</fullName>
    </submittedName>
</protein>
<accession>B3FJI3</accession>
<keyword evidence="2" id="KW-1185">Reference proteome</keyword>
<dbReference type="RefSeq" id="YP_001957044.1">
    <property type="nucleotide sequence ID" value="NC_010821.1"/>
</dbReference>
<sequence length="124" mass="14332">MRTNPIKTRESDIRDVIKATFERFIPKVWYACYQLPKHLMGNYQKIAVPIKDEPKMQVTLQRSRLEILYNGELYVVDWECDPRSAQFSGFLISSNWGSPSGSLFCFPKVITGLTCHMADVAQRI</sequence>
<gene>
    <name evidence="1" type="ORF">201phi2-1p323</name>
</gene>
<name>B3FJI3_BP201</name>
<evidence type="ECO:0000313" key="1">
    <source>
        <dbReference type="EMBL" id="ABY63148.1"/>
    </source>
</evidence>
<dbReference type="KEGG" id="vg:6372534"/>
<dbReference type="Proteomes" id="UP000002421">
    <property type="component" value="Segment"/>
</dbReference>